<dbReference type="GO" id="GO:0046084">
    <property type="term" value="P:adenine biosynthetic process"/>
    <property type="evidence" value="ECO:0007669"/>
    <property type="project" value="TreeGrafter"/>
</dbReference>
<dbReference type="RefSeq" id="WP_182327344.1">
    <property type="nucleotide sequence ID" value="NZ_CP058554.1"/>
</dbReference>
<dbReference type="HAMAP" id="MF_00741">
    <property type="entry name" value="AIRS"/>
    <property type="match status" value="1"/>
</dbReference>
<keyword evidence="10 15" id="KW-0067">ATP-binding</keyword>
<evidence type="ECO:0000259" key="17">
    <source>
        <dbReference type="Pfam" id="PF02769"/>
    </source>
</evidence>
<evidence type="ECO:0000256" key="13">
    <source>
        <dbReference type="ARBA" id="ARBA00033093"/>
    </source>
</evidence>
<name>A0A7G5EG13_9BURK</name>
<evidence type="ECO:0000256" key="7">
    <source>
        <dbReference type="ARBA" id="ARBA00022598"/>
    </source>
</evidence>
<dbReference type="GO" id="GO:0004641">
    <property type="term" value="F:phosphoribosylformylglycinamidine cyclo-ligase activity"/>
    <property type="evidence" value="ECO:0007669"/>
    <property type="project" value="UniProtKB-UniRule"/>
</dbReference>
<dbReference type="GO" id="GO:0005829">
    <property type="term" value="C:cytosol"/>
    <property type="evidence" value="ECO:0007669"/>
    <property type="project" value="TreeGrafter"/>
</dbReference>
<dbReference type="FunFam" id="3.90.650.10:FF:000011">
    <property type="entry name" value="Phosphoribosylformylglycinamidine cyclo-ligase"/>
    <property type="match status" value="1"/>
</dbReference>
<dbReference type="Pfam" id="PF00586">
    <property type="entry name" value="AIRS"/>
    <property type="match status" value="1"/>
</dbReference>
<dbReference type="InterPro" id="IPR004733">
    <property type="entry name" value="PurM_cligase"/>
</dbReference>
<evidence type="ECO:0000313" key="19">
    <source>
        <dbReference type="Proteomes" id="UP000515240"/>
    </source>
</evidence>
<sequence>MSSSNSSTPLSYKDAGVDIDAGDALVERIKPLAKKTMREGVMAGIGGFGALFEVPKRYKEPVLVSGTDGVGTKLRLAFEWNMHDTVGIDLVAMSVNDVLVQGAEPLFFLDYFACGKLDVDTAAAVVGGIAKGCELSGCALIGGETAEMPGMYPDGEYDLAGFAVGAVEKSKILTGQNVQAGDVVLGLASHGVHSNGFSLVRKCIERAESQGGLPETLDGKPFKNAIMEPTRLYVLNVLKVLASQPIKALAHITGGGLLENIPRVLPDGLGAHLVKGSWPQTELFAWLQKTAGIDDIEMNRTFNNGIGMVVVVPAESAQAVQDAFAALGEQVWSIGSIGARGADAAVTVR</sequence>
<dbReference type="AlphaFoldDB" id="A0A7G5EG13"/>
<organism evidence="18 19">
    <name type="scientific">Comamonas piscis</name>
    <dbReference type="NCBI Taxonomy" id="1562974"/>
    <lineage>
        <taxon>Bacteria</taxon>
        <taxon>Pseudomonadati</taxon>
        <taxon>Pseudomonadota</taxon>
        <taxon>Betaproteobacteria</taxon>
        <taxon>Burkholderiales</taxon>
        <taxon>Comamonadaceae</taxon>
        <taxon>Comamonas</taxon>
    </lineage>
</organism>
<comment type="similarity">
    <text evidence="3 15">Belongs to the AIR synthase family.</text>
</comment>
<evidence type="ECO:0000256" key="2">
    <source>
        <dbReference type="ARBA" id="ARBA00004686"/>
    </source>
</evidence>
<dbReference type="NCBIfam" id="TIGR00878">
    <property type="entry name" value="purM"/>
    <property type="match status" value="1"/>
</dbReference>
<keyword evidence="9 15" id="KW-0658">Purine biosynthesis</keyword>
<feature type="domain" description="PurM-like N-terminal" evidence="16">
    <location>
        <begin position="62"/>
        <end position="167"/>
    </location>
</feature>
<comment type="subcellular location">
    <subcellularLocation>
        <location evidence="1 15">Cytoplasm</location>
    </subcellularLocation>
</comment>
<dbReference type="Gene3D" id="3.90.650.10">
    <property type="entry name" value="PurM-like C-terminal domain"/>
    <property type="match status" value="1"/>
</dbReference>
<dbReference type="SUPFAM" id="SSF56042">
    <property type="entry name" value="PurM C-terminal domain-like"/>
    <property type="match status" value="1"/>
</dbReference>
<comment type="pathway">
    <text evidence="2 15">Purine metabolism; IMP biosynthesis via de novo pathway; 5-amino-1-(5-phospho-D-ribosyl)imidazole from N(2)-formyl-N(1)-(5-phospho-D-ribosyl)glycinamide: step 2/2.</text>
</comment>
<evidence type="ECO:0000256" key="15">
    <source>
        <dbReference type="HAMAP-Rule" id="MF_00741"/>
    </source>
</evidence>
<evidence type="ECO:0000313" key="18">
    <source>
        <dbReference type="EMBL" id="QMV72938.1"/>
    </source>
</evidence>
<evidence type="ECO:0000259" key="16">
    <source>
        <dbReference type="Pfam" id="PF00586"/>
    </source>
</evidence>
<feature type="domain" description="PurM-like C-terminal" evidence="17">
    <location>
        <begin position="179"/>
        <end position="342"/>
    </location>
</feature>
<evidence type="ECO:0000256" key="12">
    <source>
        <dbReference type="ARBA" id="ARBA00032931"/>
    </source>
</evidence>
<dbReference type="GO" id="GO:0006189">
    <property type="term" value="P:'de novo' IMP biosynthetic process"/>
    <property type="evidence" value="ECO:0007669"/>
    <property type="project" value="UniProtKB-UniRule"/>
</dbReference>
<dbReference type="Pfam" id="PF02769">
    <property type="entry name" value="AIRS_C"/>
    <property type="match status" value="1"/>
</dbReference>
<keyword evidence="19" id="KW-1185">Reference proteome</keyword>
<gene>
    <name evidence="15" type="primary">purM</name>
    <name evidence="18" type="ORF">HS961_08840</name>
</gene>
<dbReference type="InterPro" id="IPR016188">
    <property type="entry name" value="PurM-like_N"/>
</dbReference>
<dbReference type="InterPro" id="IPR010918">
    <property type="entry name" value="PurM-like_C_dom"/>
</dbReference>
<accession>A0A7G5EG13</accession>
<reference evidence="18 19" key="1">
    <citation type="journal article" date="2020" name="G3 (Bethesda)">
        <title>CeMbio - The Caenorhabditis elegans Microbiome Resource.</title>
        <authorList>
            <person name="Dirksen P."/>
            <person name="Assie A."/>
            <person name="Zimmermann J."/>
            <person name="Zhang F."/>
            <person name="Tietje A.M."/>
            <person name="Marsh S.A."/>
            <person name="Felix M.A."/>
            <person name="Shapira M."/>
            <person name="Kaleta C."/>
            <person name="Schulenburg H."/>
            <person name="Samuel B."/>
        </authorList>
    </citation>
    <scope>NUCLEOTIDE SEQUENCE [LARGE SCALE GENOMIC DNA]</scope>
    <source>
        <strain evidence="18 19">BIGb0172</strain>
    </source>
</reference>
<keyword evidence="7 15" id="KW-0436">Ligase</keyword>
<dbReference type="FunFam" id="3.30.1330.10:FF:000001">
    <property type="entry name" value="Phosphoribosylformylglycinamidine cyclo-ligase"/>
    <property type="match status" value="1"/>
</dbReference>
<dbReference type="Proteomes" id="UP000515240">
    <property type="component" value="Chromosome"/>
</dbReference>
<evidence type="ECO:0000256" key="10">
    <source>
        <dbReference type="ARBA" id="ARBA00022840"/>
    </source>
</evidence>
<dbReference type="UniPathway" id="UPA00074">
    <property type="reaction ID" value="UER00129"/>
</dbReference>
<keyword evidence="8 15" id="KW-0547">Nucleotide-binding</keyword>
<dbReference type="GO" id="GO:0004637">
    <property type="term" value="F:phosphoribosylamine-glycine ligase activity"/>
    <property type="evidence" value="ECO:0007669"/>
    <property type="project" value="TreeGrafter"/>
</dbReference>
<dbReference type="InterPro" id="IPR036676">
    <property type="entry name" value="PurM-like_C_sf"/>
</dbReference>
<protein>
    <recommendedName>
        <fullName evidence="5 15">Phosphoribosylformylglycinamidine cyclo-ligase</fullName>
        <ecNumber evidence="4 15">6.3.3.1</ecNumber>
    </recommendedName>
    <alternativeName>
        <fullName evidence="12 15">AIR synthase</fullName>
    </alternativeName>
    <alternativeName>
        <fullName evidence="13 15">AIRS</fullName>
    </alternativeName>
    <alternativeName>
        <fullName evidence="11 15">Phosphoribosyl-aminoimidazole synthetase</fullName>
    </alternativeName>
</protein>
<evidence type="ECO:0000256" key="14">
    <source>
        <dbReference type="ARBA" id="ARBA00049057"/>
    </source>
</evidence>
<dbReference type="PANTHER" id="PTHR10520">
    <property type="entry name" value="TRIFUNCTIONAL PURINE BIOSYNTHETIC PROTEIN ADENOSINE-3-RELATED"/>
    <property type="match status" value="1"/>
</dbReference>
<comment type="catalytic activity">
    <reaction evidence="14 15">
        <text>2-formamido-N(1)-(5-O-phospho-beta-D-ribosyl)acetamidine + ATP = 5-amino-1-(5-phospho-beta-D-ribosyl)imidazole + ADP + phosphate + H(+)</text>
        <dbReference type="Rhea" id="RHEA:23032"/>
        <dbReference type="ChEBI" id="CHEBI:15378"/>
        <dbReference type="ChEBI" id="CHEBI:30616"/>
        <dbReference type="ChEBI" id="CHEBI:43474"/>
        <dbReference type="ChEBI" id="CHEBI:137981"/>
        <dbReference type="ChEBI" id="CHEBI:147287"/>
        <dbReference type="ChEBI" id="CHEBI:456216"/>
        <dbReference type="EC" id="6.3.3.1"/>
    </reaction>
</comment>
<proteinExistence type="inferred from homology"/>
<dbReference type="PANTHER" id="PTHR10520:SF12">
    <property type="entry name" value="TRIFUNCTIONAL PURINE BIOSYNTHETIC PROTEIN ADENOSINE-3"/>
    <property type="match status" value="1"/>
</dbReference>
<evidence type="ECO:0000256" key="6">
    <source>
        <dbReference type="ARBA" id="ARBA00022490"/>
    </source>
</evidence>
<dbReference type="SUPFAM" id="SSF55326">
    <property type="entry name" value="PurM N-terminal domain-like"/>
    <property type="match status" value="1"/>
</dbReference>
<dbReference type="GO" id="GO:0005524">
    <property type="term" value="F:ATP binding"/>
    <property type="evidence" value="ECO:0007669"/>
    <property type="project" value="UniProtKB-KW"/>
</dbReference>
<evidence type="ECO:0000256" key="9">
    <source>
        <dbReference type="ARBA" id="ARBA00022755"/>
    </source>
</evidence>
<evidence type="ECO:0000256" key="3">
    <source>
        <dbReference type="ARBA" id="ARBA00010280"/>
    </source>
</evidence>
<keyword evidence="6 15" id="KW-0963">Cytoplasm</keyword>
<dbReference type="EC" id="6.3.3.1" evidence="4 15"/>
<evidence type="ECO:0000256" key="8">
    <source>
        <dbReference type="ARBA" id="ARBA00022741"/>
    </source>
</evidence>
<evidence type="ECO:0000256" key="5">
    <source>
        <dbReference type="ARBA" id="ARBA00020367"/>
    </source>
</evidence>
<dbReference type="KEGG" id="cpis:HS961_08840"/>
<dbReference type="EMBL" id="CP058554">
    <property type="protein sequence ID" value="QMV72938.1"/>
    <property type="molecule type" value="Genomic_DNA"/>
</dbReference>
<dbReference type="Gene3D" id="3.30.1330.10">
    <property type="entry name" value="PurM-like, N-terminal domain"/>
    <property type="match status" value="1"/>
</dbReference>
<dbReference type="CDD" id="cd02196">
    <property type="entry name" value="PurM"/>
    <property type="match status" value="1"/>
</dbReference>
<evidence type="ECO:0000256" key="1">
    <source>
        <dbReference type="ARBA" id="ARBA00004496"/>
    </source>
</evidence>
<evidence type="ECO:0000256" key="4">
    <source>
        <dbReference type="ARBA" id="ARBA00013047"/>
    </source>
</evidence>
<dbReference type="InterPro" id="IPR036921">
    <property type="entry name" value="PurM-like_N_sf"/>
</dbReference>
<evidence type="ECO:0000256" key="11">
    <source>
        <dbReference type="ARBA" id="ARBA00031908"/>
    </source>
</evidence>